<dbReference type="CDD" id="cd01437">
    <property type="entry name" value="parp_like"/>
    <property type="match status" value="1"/>
</dbReference>
<dbReference type="GO" id="GO:0008270">
    <property type="term" value="F:zinc ion binding"/>
    <property type="evidence" value="ECO:0007669"/>
    <property type="project" value="UniProtKB-KW"/>
</dbReference>
<gene>
    <name evidence="19" type="ORF">V5799_005255</name>
</gene>
<dbReference type="InterPro" id="IPR036616">
    <property type="entry name" value="Poly(ADP-ribose)pol_reg_dom_sf"/>
</dbReference>
<dbReference type="InterPro" id="IPR008893">
    <property type="entry name" value="WGR_domain"/>
</dbReference>
<feature type="domain" description="PARP alpha-helical" evidence="17">
    <location>
        <begin position="234"/>
        <end position="352"/>
    </location>
</feature>
<protein>
    <recommendedName>
        <fullName evidence="15">Poly [ADP-ribose] polymerase</fullName>
        <shortName evidence="15">PARP</shortName>
        <ecNumber evidence="15">2.4.2.-</ecNumber>
    </recommendedName>
</protein>
<dbReference type="AlphaFoldDB" id="A0AAQ4DZS5"/>
<evidence type="ECO:0000256" key="13">
    <source>
        <dbReference type="ARBA" id="ARBA00023242"/>
    </source>
</evidence>
<dbReference type="EC" id="2.4.2.-" evidence="15"/>
<dbReference type="PROSITE" id="PS51059">
    <property type="entry name" value="PARP_CATALYTIC"/>
    <property type="match status" value="1"/>
</dbReference>
<dbReference type="InterPro" id="IPR004102">
    <property type="entry name" value="Poly(ADP-ribose)pol_reg_dom"/>
</dbReference>
<evidence type="ECO:0000256" key="6">
    <source>
        <dbReference type="ARBA" id="ARBA00022695"/>
    </source>
</evidence>
<evidence type="ECO:0000313" key="19">
    <source>
        <dbReference type="EMBL" id="KAK8767965.1"/>
    </source>
</evidence>
<evidence type="ECO:0000259" key="17">
    <source>
        <dbReference type="PROSITE" id="PS51060"/>
    </source>
</evidence>
<dbReference type="SUPFAM" id="SSF56399">
    <property type="entry name" value="ADP-ribosylation"/>
    <property type="match status" value="1"/>
</dbReference>
<dbReference type="SUPFAM" id="SSF142921">
    <property type="entry name" value="WGR domain-like"/>
    <property type="match status" value="1"/>
</dbReference>
<evidence type="ECO:0000259" key="18">
    <source>
        <dbReference type="PROSITE" id="PS51977"/>
    </source>
</evidence>
<dbReference type="GO" id="GO:0003677">
    <property type="term" value="F:DNA binding"/>
    <property type="evidence" value="ECO:0007669"/>
    <property type="project" value="UniProtKB-KW"/>
</dbReference>
<keyword evidence="8" id="KW-0677">Repeat</keyword>
<evidence type="ECO:0000256" key="8">
    <source>
        <dbReference type="ARBA" id="ARBA00022737"/>
    </source>
</evidence>
<keyword evidence="11 15" id="KW-0520">NAD</keyword>
<dbReference type="PROSITE" id="PS51977">
    <property type="entry name" value="WGR"/>
    <property type="match status" value="1"/>
</dbReference>
<dbReference type="GO" id="GO:0006302">
    <property type="term" value="P:double-strand break repair"/>
    <property type="evidence" value="ECO:0007669"/>
    <property type="project" value="TreeGrafter"/>
</dbReference>
<dbReference type="GO" id="GO:0016779">
    <property type="term" value="F:nucleotidyltransferase activity"/>
    <property type="evidence" value="ECO:0007669"/>
    <property type="project" value="UniProtKB-KW"/>
</dbReference>
<evidence type="ECO:0000256" key="2">
    <source>
        <dbReference type="ARBA" id="ARBA00000459"/>
    </source>
</evidence>
<evidence type="ECO:0000256" key="15">
    <source>
        <dbReference type="RuleBase" id="RU362114"/>
    </source>
</evidence>
<dbReference type="GO" id="GO:1990404">
    <property type="term" value="F:NAD+-protein mono-ADP-ribosyltransferase activity"/>
    <property type="evidence" value="ECO:0007669"/>
    <property type="project" value="TreeGrafter"/>
</dbReference>
<evidence type="ECO:0000256" key="10">
    <source>
        <dbReference type="ARBA" id="ARBA00022833"/>
    </source>
</evidence>
<dbReference type="Gene3D" id="1.20.142.10">
    <property type="entry name" value="Poly(ADP-ribose) polymerase, regulatory domain"/>
    <property type="match status" value="1"/>
</dbReference>
<comment type="catalytic activity">
    <reaction evidence="1">
        <text>L-aspartyl-[protein] + NAD(+) = 4-O-(ADP-D-ribosyl)-L-aspartyl-[protein] + nicotinamide</text>
        <dbReference type="Rhea" id="RHEA:54424"/>
        <dbReference type="Rhea" id="RHEA-COMP:9867"/>
        <dbReference type="Rhea" id="RHEA-COMP:13832"/>
        <dbReference type="ChEBI" id="CHEBI:17154"/>
        <dbReference type="ChEBI" id="CHEBI:29961"/>
        <dbReference type="ChEBI" id="CHEBI:57540"/>
        <dbReference type="ChEBI" id="CHEBI:138102"/>
    </reaction>
</comment>
<dbReference type="SUPFAM" id="SSF47587">
    <property type="entry name" value="Domain of poly(ADP-ribose) polymerase"/>
    <property type="match status" value="1"/>
</dbReference>
<comment type="subcellular location">
    <subcellularLocation>
        <location evidence="3">Nucleus</location>
    </subcellularLocation>
</comment>
<keyword evidence="4 15" id="KW-0328">Glycosyltransferase</keyword>
<evidence type="ECO:0000256" key="3">
    <source>
        <dbReference type="ARBA" id="ARBA00004123"/>
    </source>
</evidence>
<dbReference type="GO" id="GO:0003950">
    <property type="term" value="F:NAD+ poly-ADP-ribosyltransferase activity"/>
    <property type="evidence" value="ECO:0007669"/>
    <property type="project" value="UniProtKB-UniRule"/>
</dbReference>
<keyword evidence="13" id="KW-0539">Nucleus</keyword>
<dbReference type="PANTHER" id="PTHR10459">
    <property type="entry name" value="DNA LIGASE"/>
    <property type="match status" value="1"/>
</dbReference>
<feature type="domain" description="WGR" evidence="18">
    <location>
        <begin position="107"/>
        <end position="204"/>
    </location>
</feature>
<comment type="catalytic activity">
    <reaction evidence="14">
        <text>NAD(+) + (ADP-D-ribosyl)n-acceptor = nicotinamide + (ADP-D-ribosyl)n+1-acceptor + H(+).</text>
        <dbReference type="EC" id="2.4.2.30"/>
    </reaction>
</comment>
<dbReference type="InterPro" id="IPR036930">
    <property type="entry name" value="WGR_dom_sf"/>
</dbReference>
<keyword evidence="12" id="KW-0238">DNA-binding</keyword>
<keyword evidence="9" id="KW-0863">Zinc-finger</keyword>
<evidence type="ECO:0000256" key="1">
    <source>
        <dbReference type="ARBA" id="ARBA00000438"/>
    </source>
</evidence>
<evidence type="ECO:0000256" key="11">
    <source>
        <dbReference type="ARBA" id="ARBA00023027"/>
    </source>
</evidence>
<evidence type="ECO:0000313" key="20">
    <source>
        <dbReference type="Proteomes" id="UP001321473"/>
    </source>
</evidence>
<dbReference type="InterPro" id="IPR012317">
    <property type="entry name" value="Poly(ADP-ribose)pol_cat_dom"/>
</dbReference>
<sequence>MYIVAAFYFIPGFPLPTSSRKEKVEEVIVIDSSSEDDDGNGSVVCIESDCTSDDSEEFLTFESIACSSLTGEKPKKEPQERPAVEDVKKPPLEVVPRVDPLCTCKGPLFVYSNSYGFYNVMLTQTCLEKNVNKFYTMQLLVKPHDCSYYLWCRWGRVGEKGVFSLISYGDDLFKAQVLFEKRFFEKTKNKWSKRCSFTKYSGKYYMLKMDYTEEGTESENIEKRVVDLANDTVKSRLEPSVKALMTFISDVKELQKIVIDMKFDVVKMPLGKLTKEQIREGYKALCKVEACINKNSSQKELMDACSEFYTCIPHSFPRLQRPELIQTNEEVRMMMRLLEAFEDIETALSLLKEDIQNRYTHPLDNFYSSLGCDISELDGSDSDLPLILQAVANTQGETHTSYRLVVQNVFKVHKKSQKFSSVGNHRMLWHGSQASNFAGILSQGLRIAPPKVPSNGHMFGKGIYFADCVSKSANYCTSGRRSKEGLLLLCEVSLGSVVARMNSQRNADSQLPCDRHSVQGLGKYSPDPEGNVVTKSGAVLACGRLLLDQDMKSALQYNEYIVYSSSQAKIAYLVRVKFDYELYSLR</sequence>
<evidence type="ECO:0000259" key="16">
    <source>
        <dbReference type="PROSITE" id="PS51059"/>
    </source>
</evidence>
<reference evidence="19 20" key="1">
    <citation type="journal article" date="2023" name="Arcadia Sci">
        <title>De novo assembly of a long-read Amblyomma americanum tick genome.</title>
        <authorList>
            <person name="Chou S."/>
            <person name="Poskanzer K.E."/>
            <person name="Rollins M."/>
            <person name="Thuy-Boun P.S."/>
        </authorList>
    </citation>
    <scope>NUCLEOTIDE SEQUENCE [LARGE SCALE GENOMIC DNA]</scope>
    <source>
        <strain evidence="19">F_SG_1</strain>
        <tissue evidence="19">Salivary glands</tissue>
    </source>
</reference>
<evidence type="ECO:0000256" key="12">
    <source>
        <dbReference type="ARBA" id="ARBA00023125"/>
    </source>
</evidence>
<feature type="domain" description="PARP catalytic" evidence="16">
    <location>
        <begin position="361"/>
        <end position="585"/>
    </location>
</feature>
<evidence type="ECO:0000256" key="14">
    <source>
        <dbReference type="ARBA" id="ARBA00033987"/>
    </source>
</evidence>
<keyword evidence="5 15" id="KW-0808">Transferase</keyword>
<name>A0AAQ4DZS5_AMBAM</name>
<dbReference type="Pfam" id="PF00644">
    <property type="entry name" value="PARP"/>
    <property type="match status" value="1"/>
</dbReference>
<keyword evidence="6" id="KW-0548">Nucleotidyltransferase</keyword>
<dbReference type="SMART" id="SM00773">
    <property type="entry name" value="WGR"/>
    <property type="match status" value="1"/>
</dbReference>
<evidence type="ECO:0000256" key="7">
    <source>
        <dbReference type="ARBA" id="ARBA00022723"/>
    </source>
</evidence>
<dbReference type="Proteomes" id="UP001321473">
    <property type="component" value="Unassembled WGS sequence"/>
</dbReference>
<dbReference type="Gene3D" id="3.90.228.10">
    <property type="match status" value="1"/>
</dbReference>
<evidence type="ECO:0000256" key="4">
    <source>
        <dbReference type="ARBA" id="ARBA00022676"/>
    </source>
</evidence>
<proteinExistence type="predicted"/>
<dbReference type="PROSITE" id="PS51060">
    <property type="entry name" value="PARP_ALPHA_HD"/>
    <property type="match status" value="1"/>
</dbReference>
<dbReference type="PANTHER" id="PTHR10459:SF60">
    <property type="entry name" value="POLY [ADP-RIBOSE] POLYMERASE 2"/>
    <property type="match status" value="1"/>
</dbReference>
<organism evidence="19 20">
    <name type="scientific">Amblyomma americanum</name>
    <name type="common">Lone star tick</name>
    <dbReference type="NCBI Taxonomy" id="6943"/>
    <lineage>
        <taxon>Eukaryota</taxon>
        <taxon>Metazoa</taxon>
        <taxon>Ecdysozoa</taxon>
        <taxon>Arthropoda</taxon>
        <taxon>Chelicerata</taxon>
        <taxon>Arachnida</taxon>
        <taxon>Acari</taxon>
        <taxon>Parasitiformes</taxon>
        <taxon>Ixodida</taxon>
        <taxon>Ixodoidea</taxon>
        <taxon>Ixodidae</taxon>
        <taxon>Amblyomminae</taxon>
        <taxon>Amblyomma</taxon>
    </lineage>
</organism>
<dbReference type="Pfam" id="PF02877">
    <property type="entry name" value="PARP_reg"/>
    <property type="match status" value="1"/>
</dbReference>
<keyword evidence="7" id="KW-0479">Metal-binding</keyword>
<keyword evidence="20" id="KW-1185">Reference proteome</keyword>
<dbReference type="GO" id="GO:0005730">
    <property type="term" value="C:nucleolus"/>
    <property type="evidence" value="ECO:0007669"/>
    <property type="project" value="TreeGrafter"/>
</dbReference>
<dbReference type="EMBL" id="JARKHS020024716">
    <property type="protein sequence ID" value="KAK8767965.1"/>
    <property type="molecule type" value="Genomic_DNA"/>
</dbReference>
<dbReference type="GO" id="GO:0070212">
    <property type="term" value="P:protein poly-ADP-ribosylation"/>
    <property type="evidence" value="ECO:0007669"/>
    <property type="project" value="TreeGrafter"/>
</dbReference>
<evidence type="ECO:0000256" key="5">
    <source>
        <dbReference type="ARBA" id="ARBA00022679"/>
    </source>
</evidence>
<accession>A0AAQ4DZS5</accession>
<comment type="caution">
    <text evidence="19">The sequence shown here is derived from an EMBL/GenBank/DDBJ whole genome shotgun (WGS) entry which is preliminary data.</text>
</comment>
<dbReference type="FunFam" id="1.20.142.10:FF:000001">
    <property type="entry name" value="Poly [ADP-ribose] polymerase"/>
    <property type="match status" value="1"/>
</dbReference>
<evidence type="ECO:0000256" key="9">
    <source>
        <dbReference type="ARBA" id="ARBA00022771"/>
    </source>
</evidence>
<dbReference type="Pfam" id="PF05406">
    <property type="entry name" value="WGR"/>
    <property type="match status" value="1"/>
</dbReference>
<comment type="catalytic activity">
    <reaction evidence="2">
        <text>L-glutamyl-[protein] + NAD(+) = 5-O-(ADP-D-ribosyl)-L-glutamyl-[protein] + nicotinamide</text>
        <dbReference type="Rhea" id="RHEA:58224"/>
        <dbReference type="Rhea" id="RHEA-COMP:10208"/>
        <dbReference type="Rhea" id="RHEA-COMP:15089"/>
        <dbReference type="ChEBI" id="CHEBI:17154"/>
        <dbReference type="ChEBI" id="CHEBI:29973"/>
        <dbReference type="ChEBI" id="CHEBI:57540"/>
        <dbReference type="ChEBI" id="CHEBI:142540"/>
    </reaction>
</comment>
<keyword evidence="10" id="KW-0862">Zinc</keyword>
<dbReference type="InterPro" id="IPR050800">
    <property type="entry name" value="ARTD/PARP"/>
</dbReference>